<reference evidence="2" key="1">
    <citation type="submission" date="2021-09" db="EMBL/GenBank/DDBJ databases">
        <authorList>
            <consortium name="Pathogen Informatics"/>
        </authorList>
    </citation>
    <scope>NUCLEOTIDE SEQUENCE</scope>
</reference>
<dbReference type="Pfam" id="PF12516">
    <property type="entry name" value="DUF3719"/>
    <property type="match status" value="1"/>
</dbReference>
<organism evidence="2 3">
    <name type="scientific">Cercopithifilaria johnstoni</name>
    <dbReference type="NCBI Taxonomy" id="2874296"/>
    <lineage>
        <taxon>Eukaryota</taxon>
        <taxon>Metazoa</taxon>
        <taxon>Ecdysozoa</taxon>
        <taxon>Nematoda</taxon>
        <taxon>Chromadorea</taxon>
        <taxon>Rhabditida</taxon>
        <taxon>Spirurina</taxon>
        <taxon>Spiruromorpha</taxon>
        <taxon>Filarioidea</taxon>
        <taxon>Onchocercidae</taxon>
        <taxon>Cercopithifilaria</taxon>
    </lineage>
</organism>
<dbReference type="EMBL" id="CAKAEH010001270">
    <property type="protein sequence ID" value="CAG9533817.1"/>
    <property type="molecule type" value="Genomic_DNA"/>
</dbReference>
<proteinExistence type="predicted"/>
<evidence type="ECO:0000313" key="2">
    <source>
        <dbReference type="EMBL" id="CAG9533817.1"/>
    </source>
</evidence>
<dbReference type="AlphaFoldDB" id="A0A8J2LV14"/>
<evidence type="ECO:0000313" key="3">
    <source>
        <dbReference type="Proteomes" id="UP000746747"/>
    </source>
</evidence>
<accession>A0A8J2LV14</accession>
<keyword evidence="3" id="KW-1185">Reference proteome</keyword>
<dbReference type="Proteomes" id="UP000746747">
    <property type="component" value="Unassembled WGS sequence"/>
</dbReference>
<gene>
    <name evidence="2" type="ORF">CJOHNSTONI_LOCUS4011</name>
</gene>
<dbReference type="OrthoDB" id="5856037at2759"/>
<evidence type="ECO:0000259" key="1">
    <source>
        <dbReference type="Pfam" id="PF12516"/>
    </source>
</evidence>
<name>A0A8J2LV14_9BILA</name>
<dbReference type="InterPro" id="IPR022194">
    <property type="entry name" value="DUF3719"/>
</dbReference>
<protein>
    <recommendedName>
        <fullName evidence="1">DUF3719 domain-containing protein</fullName>
    </recommendedName>
</protein>
<comment type="caution">
    <text evidence="2">The sequence shown here is derived from an EMBL/GenBank/DDBJ whole genome shotgun (WGS) entry which is preliminary data.</text>
</comment>
<feature type="domain" description="DUF3719" evidence="1">
    <location>
        <begin position="24"/>
        <end position="57"/>
    </location>
</feature>
<sequence length="136" mass="16138">MQNYRFFNEAKTKEHFLIRAERSIYEGEPMSDDEVEAECRLWAHTLPHLRICGKSISKSRNGEMKKDKIDWLEHNLLYDPVSDVLNKKLQRKKLQPDTLVKKMPKEKIKMQKHFTLPSIFNGHQNHLSHPNNVCLK</sequence>